<keyword evidence="5" id="KW-1185">Reference proteome</keyword>
<dbReference type="InterPro" id="IPR000551">
    <property type="entry name" value="MerR-type_HTH_dom"/>
</dbReference>
<dbReference type="Proteomes" id="UP001501480">
    <property type="component" value="Unassembled WGS sequence"/>
</dbReference>
<dbReference type="PRINTS" id="PR00040">
    <property type="entry name" value="HTHMERR"/>
</dbReference>
<feature type="region of interest" description="Disordered" evidence="2">
    <location>
        <begin position="1"/>
        <end position="20"/>
    </location>
</feature>
<evidence type="ECO:0000313" key="5">
    <source>
        <dbReference type="Proteomes" id="UP001501480"/>
    </source>
</evidence>
<dbReference type="SUPFAM" id="SSF46955">
    <property type="entry name" value="Putative DNA-binding domain"/>
    <property type="match status" value="1"/>
</dbReference>
<feature type="compositionally biased region" description="Polar residues" evidence="2">
    <location>
        <begin position="1"/>
        <end position="15"/>
    </location>
</feature>
<dbReference type="SMART" id="SM00422">
    <property type="entry name" value="HTH_MERR"/>
    <property type="match status" value="1"/>
</dbReference>
<name>A0ABP5HF55_9ACTN</name>
<evidence type="ECO:0000256" key="2">
    <source>
        <dbReference type="SAM" id="MobiDB-lite"/>
    </source>
</evidence>
<dbReference type="EMBL" id="BAAAPY010000001">
    <property type="protein sequence ID" value="GAA2071349.1"/>
    <property type="molecule type" value="Genomic_DNA"/>
</dbReference>
<proteinExistence type="predicted"/>
<dbReference type="InterPro" id="IPR009061">
    <property type="entry name" value="DNA-bd_dom_put_sf"/>
</dbReference>
<organism evidence="4 5">
    <name type="scientific">Aeromicrobium halocynthiae</name>
    <dbReference type="NCBI Taxonomy" id="560557"/>
    <lineage>
        <taxon>Bacteria</taxon>
        <taxon>Bacillati</taxon>
        <taxon>Actinomycetota</taxon>
        <taxon>Actinomycetes</taxon>
        <taxon>Propionibacteriales</taxon>
        <taxon>Nocardioidaceae</taxon>
        <taxon>Aeromicrobium</taxon>
    </lineage>
</organism>
<keyword evidence="1" id="KW-0238">DNA-binding</keyword>
<protein>
    <submittedName>
        <fullName evidence="4">MerR family transcriptional regulator</fullName>
    </submittedName>
</protein>
<evidence type="ECO:0000313" key="4">
    <source>
        <dbReference type="EMBL" id="GAA2071349.1"/>
    </source>
</evidence>
<gene>
    <name evidence="4" type="ORF">GCM10009821_06310</name>
</gene>
<reference evidence="5" key="1">
    <citation type="journal article" date="2019" name="Int. J. Syst. Evol. Microbiol.">
        <title>The Global Catalogue of Microorganisms (GCM) 10K type strain sequencing project: providing services to taxonomists for standard genome sequencing and annotation.</title>
        <authorList>
            <consortium name="The Broad Institute Genomics Platform"/>
            <consortium name="The Broad Institute Genome Sequencing Center for Infectious Disease"/>
            <person name="Wu L."/>
            <person name="Ma J."/>
        </authorList>
    </citation>
    <scope>NUCLEOTIDE SEQUENCE [LARGE SCALE GENOMIC DNA]</scope>
    <source>
        <strain evidence="5">JCM 15749</strain>
    </source>
</reference>
<sequence>MSEPTSANAPTSSADVGQADAPGVEVEEFTIDELAARAGMTVRNVRAYAGRGLIPGPRLEGRTGYYRHEHLQRLQLVRELVDRGYTLAAVEQAVRSSPASAAGHTMDLLNLLDQPHREVEPEVMTVDALSSLAGITHDDSLVTAMTEYGLVEPIEGDPDRVRLLLPSVVRAGAAAVALGVPASTIIDMFPVVQSHLRVVADEFVERVASGLVQPFVDAGLPEEQWGAILESVETLLSVASQVTLSLFKHELGQAIDAEIGVFLDQLRPGGDQAASASRNRPNSP</sequence>
<dbReference type="InterPro" id="IPR047057">
    <property type="entry name" value="MerR_fam"/>
</dbReference>
<dbReference type="PANTHER" id="PTHR30204">
    <property type="entry name" value="REDOX-CYCLING DRUG-SENSING TRANSCRIPTIONAL ACTIVATOR SOXR"/>
    <property type="match status" value="1"/>
</dbReference>
<evidence type="ECO:0000259" key="3">
    <source>
        <dbReference type="PROSITE" id="PS50937"/>
    </source>
</evidence>
<evidence type="ECO:0000256" key="1">
    <source>
        <dbReference type="ARBA" id="ARBA00023125"/>
    </source>
</evidence>
<accession>A0ABP5HF55</accession>
<dbReference type="PROSITE" id="PS50937">
    <property type="entry name" value="HTH_MERR_2"/>
    <property type="match status" value="1"/>
</dbReference>
<feature type="domain" description="HTH merR-type" evidence="3">
    <location>
        <begin position="28"/>
        <end position="96"/>
    </location>
</feature>
<dbReference type="RefSeq" id="WP_344324166.1">
    <property type="nucleotide sequence ID" value="NZ_BAAAPY010000001.1"/>
</dbReference>
<dbReference type="Pfam" id="PF13411">
    <property type="entry name" value="MerR_1"/>
    <property type="match status" value="1"/>
</dbReference>
<dbReference type="PANTHER" id="PTHR30204:SF93">
    <property type="entry name" value="HTH MERR-TYPE DOMAIN-CONTAINING PROTEIN"/>
    <property type="match status" value="1"/>
</dbReference>
<comment type="caution">
    <text evidence="4">The sequence shown here is derived from an EMBL/GenBank/DDBJ whole genome shotgun (WGS) entry which is preliminary data.</text>
</comment>
<dbReference type="Gene3D" id="1.10.1660.10">
    <property type="match status" value="1"/>
</dbReference>